<feature type="transmembrane region" description="Helical" evidence="5">
    <location>
        <begin position="235"/>
        <end position="255"/>
    </location>
</feature>
<comment type="subcellular location">
    <subcellularLocation>
        <location evidence="1">Membrane</location>
        <topology evidence="1">Multi-pass membrane protein</topology>
    </subcellularLocation>
</comment>
<dbReference type="PANTHER" id="PTHR23502">
    <property type="entry name" value="MAJOR FACILITATOR SUPERFAMILY"/>
    <property type="match status" value="1"/>
</dbReference>
<evidence type="ECO:0000256" key="5">
    <source>
        <dbReference type="SAM" id="Phobius"/>
    </source>
</evidence>
<dbReference type="Proteomes" id="UP000001861">
    <property type="component" value="Unassembled WGS sequence"/>
</dbReference>
<feature type="transmembrane region" description="Helical" evidence="5">
    <location>
        <begin position="81"/>
        <end position="99"/>
    </location>
</feature>
<feature type="transmembrane region" description="Helical" evidence="5">
    <location>
        <begin position="423"/>
        <end position="447"/>
    </location>
</feature>
<evidence type="ECO:0000259" key="6">
    <source>
        <dbReference type="PROSITE" id="PS50850"/>
    </source>
</evidence>
<dbReference type="OMA" id="EMRLWTC"/>
<sequence length="541" mass="59396">MVTVAEEYIAMTRPQTNSERPDPVIQGRFIVDPMQAKEVFGDEVASKLKLSKDGTKILWPQPSDSSNDPQNWSNRRKATQLCVITLAVIVPGLVLGANTNLLFPLAEEFDTSPGEVNNLATNCSFIGSGLGGLFVPLLTRRYGRIPVLAWTQTIFLLALVGCTFAPSFGVFVAMRVLVGVFSVTPQVTGLYVVTDIYPFHLQPRKINIWATGTLVSVWISPFIVGFLATRLYWRWVYGVTCILGSITTLTTIVLGEETLYDRTRILDNEPDTTKLRYRIQTLLGITGWRLSHSRIGWGEGFLGLLKLFSRPHMFAMMVLQGVVLGFGLGIMTTNAILFGNPEDNSFGFSAFAIAGIYGTPVVALLLGELCGRYWNDYATEFSIRRRNGVFEAEDRLWTYYLSIPIYVVGLVVLGISLEKHLHVSGIIMGWGIAQFAIMLSTVAGISYSNDCFPNHTGEVMALTGISWVLGGIGLSYAQEAWVARNGAMETLGIEGGRVPSPSYLRTGLSNPPQNRMVAGLALLIIPTLQANGTKLRARFGM</sequence>
<feature type="transmembrane region" description="Helical" evidence="5">
    <location>
        <begin position="145"/>
        <end position="166"/>
    </location>
</feature>
<feature type="transmembrane region" description="Helical" evidence="5">
    <location>
        <begin position="350"/>
        <end position="375"/>
    </location>
</feature>
<protein>
    <recommendedName>
        <fullName evidence="6">Major facilitator superfamily (MFS) profile domain-containing protein</fullName>
    </recommendedName>
</protein>
<dbReference type="eggNOG" id="KOG0255">
    <property type="taxonomic scope" value="Eukaryota"/>
</dbReference>
<organism evidence="7 8">
    <name type="scientific">Coprinopsis cinerea (strain Okayama-7 / 130 / ATCC MYA-4618 / FGSC 9003)</name>
    <name type="common">Inky cap fungus</name>
    <name type="synonym">Hormographiella aspergillata</name>
    <dbReference type="NCBI Taxonomy" id="240176"/>
    <lineage>
        <taxon>Eukaryota</taxon>
        <taxon>Fungi</taxon>
        <taxon>Dikarya</taxon>
        <taxon>Basidiomycota</taxon>
        <taxon>Agaricomycotina</taxon>
        <taxon>Agaricomycetes</taxon>
        <taxon>Agaricomycetidae</taxon>
        <taxon>Agaricales</taxon>
        <taxon>Agaricineae</taxon>
        <taxon>Psathyrellaceae</taxon>
        <taxon>Coprinopsis</taxon>
    </lineage>
</organism>
<feature type="transmembrane region" description="Helical" evidence="5">
    <location>
        <begin position="206"/>
        <end position="229"/>
    </location>
</feature>
<dbReference type="OrthoDB" id="2533084at2759"/>
<proteinExistence type="predicted"/>
<dbReference type="Pfam" id="PF07690">
    <property type="entry name" value="MFS_1"/>
    <property type="match status" value="1"/>
</dbReference>
<dbReference type="KEGG" id="cci:CC1G_09161"/>
<dbReference type="EMBL" id="AACS02000002">
    <property type="protein sequence ID" value="EAU81975.2"/>
    <property type="molecule type" value="Genomic_DNA"/>
</dbReference>
<evidence type="ECO:0000313" key="7">
    <source>
        <dbReference type="EMBL" id="EAU81975.2"/>
    </source>
</evidence>
<dbReference type="GeneID" id="6016447"/>
<dbReference type="RefSeq" id="XP_001839827.2">
    <property type="nucleotide sequence ID" value="XM_001839775.2"/>
</dbReference>
<keyword evidence="8" id="KW-1185">Reference proteome</keyword>
<accession>A8P9S4</accession>
<evidence type="ECO:0000256" key="3">
    <source>
        <dbReference type="ARBA" id="ARBA00022989"/>
    </source>
</evidence>
<feature type="transmembrane region" description="Helical" evidence="5">
    <location>
        <begin position="314"/>
        <end position="338"/>
    </location>
</feature>
<dbReference type="InParanoid" id="A8P9S4"/>
<keyword evidence="4 5" id="KW-0472">Membrane</keyword>
<comment type="caution">
    <text evidence="7">The sequence shown here is derived from an EMBL/GenBank/DDBJ whole genome shotgun (WGS) entry which is preliminary data.</text>
</comment>
<dbReference type="VEuPathDB" id="FungiDB:CC1G_09161"/>
<dbReference type="STRING" id="240176.A8P9S4"/>
<reference evidence="7 8" key="1">
    <citation type="journal article" date="2010" name="Proc. Natl. Acad. Sci. U.S.A.">
        <title>Insights into evolution of multicellular fungi from the assembled chromosomes of the mushroom Coprinopsis cinerea (Coprinus cinereus).</title>
        <authorList>
            <person name="Stajich J.E."/>
            <person name="Wilke S.K."/>
            <person name="Ahren D."/>
            <person name="Au C.H."/>
            <person name="Birren B.W."/>
            <person name="Borodovsky M."/>
            <person name="Burns C."/>
            <person name="Canback B."/>
            <person name="Casselton L.A."/>
            <person name="Cheng C.K."/>
            <person name="Deng J."/>
            <person name="Dietrich F.S."/>
            <person name="Fargo D.C."/>
            <person name="Farman M.L."/>
            <person name="Gathman A.C."/>
            <person name="Goldberg J."/>
            <person name="Guigo R."/>
            <person name="Hoegger P.J."/>
            <person name="Hooker J.B."/>
            <person name="Huggins A."/>
            <person name="James T.Y."/>
            <person name="Kamada T."/>
            <person name="Kilaru S."/>
            <person name="Kodira C."/>
            <person name="Kues U."/>
            <person name="Kupfer D."/>
            <person name="Kwan H.S."/>
            <person name="Lomsadze A."/>
            <person name="Li W."/>
            <person name="Lilly W.W."/>
            <person name="Ma L.J."/>
            <person name="Mackey A.J."/>
            <person name="Manning G."/>
            <person name="Martin F."/>
            <person name="Muraguchi H."/>
            <person name="Natvig D.O."/>
            <person name="Palmerini H."/>
            <person name="Ramesh M.A."/>
            <person name="Rehmeyer C.J."/>
            <person name="Roe B.A."/>
            <person name="Shenoy N."/>
            <person name="Stanke M."/>
            <person name="Ter-Hovhannisyan V."/>
            <person name="Tunlid A."/>
            <person name="Velagapudi R."/>
            <person name="Vision T.J."/>
            <person name="Zeng Q."/>
            <person name="Zolan M.E."/>
            <person name="Pukkila P.J."/>
        </authorList>
    </citation>
    <scope>NUCLEOTIDE SEQUENCE [LARGE SCALE GENOMIC DNA]</scope>
    <source>
        <strain evidence="8">Okayama-7 / 130 / ATCC MYA-4618 / FGSC 9003</strain>
    </source>
</reference>
<dbReference type="HOGENOM" id="CLU_008455_13_8_1"/>
<feature type="transmembrane region" description="Helical" evidence="5">
    <location>
        <begin position="396"/>
        <end position="417"/>
    </location>
</feature>
<evidence type="ECO:0000256" key="4">
    <source>
        <dbReference type="ARBA" id="ARBA00023136"/>
    </source>
</evidence>
<dbReference type="InterPro" id="IPR020846">
    <property type="entry name" value="MFS_dom"/>
</dbReference>
<keyword evidence="3 5" id="KW-1133">Transmembrane helix</keyword>
<evidence type="ECO:0000313" key="8">
    <source>
        <dbReference type="Proteomes" id="UP000001861"/>
    </source>
</evidence>
<feature type="domain" description="Major facilitator superfamily (MFS) profile" evidence="6">
    <location>
        <begin position="80"/>
        <end position="541"/>
    </location>
</feature>
<name>A8P9S4_COPC7</name>
<dbReference type="PROSITE" id="PS50850">
    <property type="entry name" value="MFS"/>
    <property type="match status" value="1"/>
</dbReference>
<feature type="transmembrane region" description="Helical" evidence="5">
    <location>
        <begin position="119"/>
        <end position="138"/>
    </location>
</feature>
<keyword evidence="2 5" id="KW-0812">Transmembrane</keyword>
<feature type="transmembrane region" description="Helical" evidence="5">
    <location>
        <begin position="172"/>
        <end position="194"/>
    </location>
</feature>
<dbReference type="Gene3D" id="1.20.1250.20">
    <property type="entry name" value="MFS general substrate transporter like domains"/>
    <property type="match status" value="1"/>
</dbReference>
<dbReference type="InterPro" id="IPR036259">
    <property type="entry name" value="MFS_trans_sf"/>
</dbReference>
<evidence type="ECO:0000256" key="2">
    <source>
        <dbReference type="ARBA" id="ARBA00022692"/>
    </source>
</evidence>
<dbReference type="AlphaFoldDB" id="A8P9S4"/>
<dbReference type="GO" id="GO:0022857">
    <property type="term" value="F:transmembrane transporter activity"/>
    <property type="evidence" value="ECO:0007669"/>
    <property type="project" value="InterPro"/>
</dbReference>
<dbReference type="GO" id="GO:0005886">
    <property type="term" value="C:plasma membrane"/>
    <property type="evidence" value="ECO:0007669"/>
    <property type="project" value="TreeGrafter"/>
</dbReference>
<dbReference type="SUPFAM" id="SSF103473">
    <property type="entry name" value="MFS general substrate transporter"/>
    <property type="match status" value="1"/>
</dbReference>
<evidence type="ECO:0000256" key="1">
    <source>
        <dbReference type="ARBA" id="ARBA00004141"/>
    </source>
</evidence>
<dbReference type="PANTHER" id="PTHR23502:SF22">
    <property type="entry name" value="MAJOR FACILITATOR SUPERFAMILY (MFS) PROFILE DOMAIN-CONTAINING PROTEIN"/>
    <property type="match status" value="1"/>
</dbReference>
<gene>
    <name evidence="7" type="ORF">CC1G_09161</name>
</gene>
<dbReference type="InterPro" id="IPR011701">
    <property type="entry name" value="MFS"/>
</dbReference>